<organism evidence="2 3">
    <name type="scientific">Cupriavidus alkaliphilus</name>
    <dbReference type="NCBI Taxonomy" id="942866"/>
    <lineage>
        <taxon>Bacteria</taxon>
        <taxon>Pseudomonadati</taxon>
        <taxon>Pseudomonadota</taxon>
        <taxon>Betaproteobacteria</taxon>
        <taxon>Burkholderiales</taxon>
        <taxon>Burkholderiaceae</taxon>
        <taxon>Cupriavidus</taxon>
    </lineage>
</organism>
<dbReference type="Pfam" id="PF13551">
    <property type="entry name" value="HTH_29"/>
    <property type="match status" value="1"/>
</dbReference>
<gene>
    <name evidence="2" type="ORF">FHX61_004692</name>
</gene>
<dbReference type="AlphaFoldDB" id="A0A7W4VEB4"/>
<evidence type="ECO:0000313" key="2">
    <source>
        <dbReference type="EMBL" id="MBB3010016.1"/>
    </source>
</evidence>
<feature type="region of interest" description="Disordered" evidence="1">
    <location>
        <begin position="125"/>
        <end position="147"/>
    </location>
</feature>
<protein>
    <submittedName>
        <fullName evidence="2">Transposase</fullName>
    </submittedName>
</protein>
<dbReference type="SUPFAM" id="SSF46689">
    <property type="entry name" value="Homeodomain-like"/>
    <property type="match status" value="1"/>
</dbReference>
<dbReference type="EMBL" id="JACHWF010000006">
    <property type="protein sequence ID" value="MBB3010016.1"/>
    <property type="molecule type" value="Genomic_DNA"/>
</dbReference>
<dbReference type="InterPro" id="IPR009057">
    <property type="entry name" value="Homeodomain-like_sf"/>
</dbReference>
<comment type="caution">
    <text evidence="2">The sequence shown here is derived from an EMBL/GenBank/DDBJ whole genome shotgun (WGS) entry which is preliminary data.</text>
</comment>
<keyword evidence="3" id="KW-1185">Reference proteome</keyword>
<reference evidence="2 3" key="1">
    <citation type="submission" date="2020-08" db="EMBL/GenBank/DDBJ databases">
        <title>Genomic Encyclopedia of Type Strains, Phase IV (KMG-V): Genome sequencing to study the core and pangenomes of soil and plant-associated prokaryotes.</title>
        <authorList>
            <person name="Whitman W."/>
        </authorList>
    </citation>
    <scope>NUCLEOTIDE SEQUENCE [LARGE SCALE GENOMIC DNA]</scope>
    <source>
        <strain evidence="2 3">SLV-2362</strain>
    </source>
</reference>
<name>A0A7W4VEB4_9BURK</name>
<evidence type="ECO:0000256" key="1">
    <source>
        <dbReference type="SAM" id="MobiDB-lite"/>
    </source>
</evidence>
<feature type="compositionally biased region" description="Basic residues" evidence="1">
    <location>
        <begin position="137"/>
        <end position="147"/>
    </location>
</feature>
<accession>A0A7W4VEB4</accession>
<proteinExistence type="predicted"/>
<evidence type="ECO:0000313" key="3">
    <source>
        <dbReference type="Proteomes" id="UP000578036"/>
    </source>
</evidence>
<dbReference type="Proteomes" id="UP000578036">
    <property type="component" value="Unassembled WGS sequence"/>
</dbReference>
<sequence>MAKSEVITDSMQELDRLKTVQAVMDGQLRPGVAAERLEITDRQFRRLLERYRQEGPSGLVSRKRGRPANNRLSADREAAALGLIREHYADSGPTLAAEKLRERHGLTLSKETIRRLTTVAGLWVPRKQRPPKVYQPRNRRRPVTSRA</sequence>